<dbReference type="SMART" id="SM00091">
    <property type="entry name" value="PAS"/>
    <property type="match status" value="3"/>
</dbReference>
<dbReference type="Pfam" id="PF08447">
    <property type="entry name" value="PAS_3"/>
    <property type="match status" value="1"/>
</dbReference>
<feature type="domain" description="PAS" evidence="8">
    <location>
        <begin position="251"/>
        <end position="323"/>
    </location>
</feature>
<dbReference type="EC" id="2.7.13.3" evidence="2"/>
<keyword evidence="6" id="KW-0902">Two-component regulatory system</keyword>
<accession>A0A455SEW9</accession>
<sequence length="615" mass="70121">MAQHQEENKWAITLLESITDGLVHIDSQWRITYVNAWIETALGKPRAAILGRRLWEAAPELLGTPFEHGYRTALRTQQLVTFEAFHPLLHKWVEVRVYPSRGGIAIYIHDITERKQAETALYKSHEALRIITETIPHLVWTARPDGWLDYFNQRCFTYLQASYDQLKGDGWLQLVHPDDQVRALAAWHNAIQTGQAYEIEYRVREGKTGLYHWFLVRALPLTDAQGHIIKWFGTATDIDENKRIQQALQESEARLRGLVDSNILGILVIDARGRIYEANDAFLSLVGYSRADLEAGSLQWTELIPSYNQDRVMQLREELARTDRFPPYEIELVSKEGRRVPVLMGGTTFRREGPVPLALLFVLDMTAHKAMERQKDLLLGITGHELKTPLTVLRTILQLLQRRLKRLSSTVDNLPQEWQTFVTELPKLLDDALRQIDGQTRLINDLRDVSRITSHTLSLSLQPCDIVALLRQCIADLCVLVPERTLQLTLPEQENITVQADPDRIRQVITNYVNNALRYSPPEKPVHIGLTLQNEMVRIWVRDQGPGLSLEAQKALWRPFSQGEKGISSQRGSSKGLGLGLFICQAIITEHRGEIGVESTPGEGSTFWFTLPITS</sequence>
<dbReference type="PROSITE" id="PS50112">
    <property type="entry name" value="PAS"/>
    <property type="match status" value="3"/>
</dbReference>
<proteinExistence type="predicted"/>
<dbReference type="InterPro" id="IPR003661">
    <property type="entry name" value="HisK_dim/P_dom"/>
</dbReference>
<dbReference type="InterPro" id="IPR003594">
    <property type="entry name" value="HATPase_dom"/>
</dbReference>
<dbReference type="Gene3D" id="3.30.450.20">
    <property type="entry name" value="PAS domain"/>
    <property type="match status" value="3"/>
</dbReference>
<feature type="domain" description="PAS" evidence="8">
    <location>
        <begin position="7"/>
        <end position="52"/>
    </location>
</feature>
<dbReference type="Gene3D" id="1.10.287.130">
    <property type="match status" value="1"/>
</dbReference>
<dbReference type="InterPro" id="IPR000014">
    <property type="entry name" value="PAS"/>
</dbReference>
<dbReference type="SMART" id="SM00388">
    <property type="entry name" value="HisKA"/>
    <property type="match status" value="1"/>
</dbReference>
<dbReference type="InterPro" id="IPR036890">
    <property type="entry name" value="HATPase_C_sf"/>
</dbReference>
<evidence type="ECO:0000256" key="6">
    <source>
        <dbReference type="ARBA" id="ARBA00023012"/>
    </source>
</evidence>
<dbReference type="Pfam" id="PF08448">
    <property type="entry name" value="PAS_4"/>
    <property type="match status" value="1"/>
</dbReference>
<evidence type="ECO:0000256" key="4">
    <source>
        <dbReference type="ARBA" id="ARBA00022679"/>
    </source>
</evidence>
<evidence type="ECO:0000313" key="10">
    <source>
        <dbReference type="EMBL" id="BBH86296.1"/>
    </source>
</evidence>
<dbReference type="EMBL" id="AP019376">
    <property type="protein sequence ID" value="BBH86296.1"/>
    <property type="molecule type" value="Genomic_DNA"/>
</dbReference>
<evidence type="ECO:0000256" key="3">
    <source>
        <dbReference type="ARBA" id="ARBA00022553"/>
    </source>
</evidence>
<name>A0A455SEW9_9CHLR</name>
<dbReference type="InterPro" id="IPR005467">
    <property type="entry name" value="His_kinase_dom"/>
</dbReference>
<dbReference type="PROSITE" id="PS50109">
    <property type="entry name" value="HIS_KIN"/>
    <property type="match status" value="1"/>
</dbReference>
<keyword evidence="3" id="KW-0597">Phosphoprotein</keyword>
<keyword evidence="4" id="KW-0808">Transferase</keyword>
<dbReference type="InterPro" id="IPR013655">
    <property type="entry name" value="PAS_fold_3"/>
</dbReference>
<dbReference type="InterPro" id="IPR035965">
    <property type="entry name" value="PAS-like_dom_sf"/>
</dbReference>
<dbReference type="GO" id="GO:0000155">
    <property type="term" value="F:phosphorelay sensor kinase activity"/>
    <property type="evidence" value="ECO:0007669"/>
    <property type="project" value="InterPro"/>
</dbReference>
<dbReference type="InterPro" id="IPR001610">
    <property type="entry name" value="PAC"/>
</dbReference>
<organism evidence="10">
    <name type="scientific">Thermosporothrix sp. COM3</name>
    <dbReference type="NCBI Taxonomy" id="2490863"/>
    <lineage>
        <taxon>Bacteria</taxon>
        <taxon>Bacillati</taxon>
        <taxon>Chloroflexota</taxon>
        <taxon>Ktedonobacteria</taxon>
        <taxon>Ktedonobacterales</taxon>
        <taxon>Thermosporotrichaceae</taxon>
        <taxon>Thermosporothrix</taxon>
    </lineage>
</organism>
<dbReference type="SMART" id="SM00387">
    <property type="entry name" value="HATPase_c"/>
    <property type="match status" value="1"/>
</dbReference>
<reference evidence="10" key="1">
    <citation type="submission" date="2018-12" db="EMBL/GenBank/DDBJ databases">
        <title>Novel natural products biosynthetic potential of the class Ktedonobacteria.</title>
        <authorList>
            <person name="Zheng Y."/>
            <person name="Saitou A."/>
            <person name="Wang C.M."/>
            <person name="Toyoda A."/>
            <person name="Minakuchi Y."/>
            <person name="Sekiguchi Y."/>
            <person name="Ueda K."/>
            <person name="Takano H."/>
            <person name="Sakai Y."/>
            <person name="Yokota A."/>
            <person name="Yabe S."/>
        </authorList>
    </citation>
    <scope>NUCLEOTIDE SEQUENCE</scope>
    <source>
        <strain evidence="10">COM3</strain>
    </source>
</reference>
<dbReference type="InterPro" id="IPR004358">
    <property type="entry name" value="Sig_transdc_His_kin-like_C"/>
</dbReference>
<dbReference type="PROSITE" id="PS50113">
    <property type="entry name" value="PAC"/>
    <property type="match status" value="1"/>
</dbReference>
<gene>
    <name evidence="10" type="ORF">KTC_10470</name>
</gene>
<dbReference type="Pfam" id="PF00512">
    <property type="entry name" value="HisKA"/>
    <property type="match status" value="1"/>
</dbReference>
<feature type="domain" description="PAS" evidence="8">
    <location>
        <begin position="124"/>
        <end position="194"/>
    </location>
</feature>
<dbReference type="SUPFAM" id="SSF47384">
    <property type="entry name" value="Homodimeric domain of signal transducing histidine kinase"/>
    <property type="match status" value="1"/>
</dbReference>
<dbReference type="Pfam" id="PF02518">
    <property type="entry name" value="HATPase_c"/>
    <property type="match status" value="1"/>
</dbReference>
<keyword evidence="5" id="KW-0418">Kinase</keyword>
<dbReference type="CDD" id="cd00082">
    <property type="entry name" value="HisKA"/>
    <property type="match status" value="1"/>
</dbReference>
<protein>
    <recommendedName>
        <fullName evidence="2">histidine kinase</fullName>
        <ecNumber evidence="2">2.7.13.3</ecNumber>
    </recommendedName>
</protein>
<dbReference type="SMART" id="SM00086">
    <property type="entry name" value="PAC"/>
    <property type="match status" value="2"/>
</dbReference>
<dbReference type="CDD" id="cd00075">
    <property type="entry name" value="HATPase"/>
    <property type="match status" value="1"/>
</dbReference>
<dbReference type="Gene3D" id="3.30.565.10">
    <property type="entry name" value="Histidine kinase-like ATPase, C-terminal domain"/>
    <property type="match status" value="1"/>
</dbReference>
<feature type="domain" description="PAC" evidence="9">
    <location>
        <begin position="197"/>
        <end position="250"/>
    </location>
</feature>
<evidence type="ECO:0000259" key="8">
    <source>
        <dbReference type="PROSITE" id="PS50112"/>
    </source>
</evidence>
<evidence type="ECO:0000259" key="9">
    <source>
        <dbReference type="PROSITE" id="PS50113"/>
    </source>
</evidence>
<dbReference type="InterPro" id="IPR052162">
    <property type="entry name" value="Sensor_kinase/Photoreceptor"/>
</dbReference>
<dbReference type="InterPro" id="IPR000700">
    <property type="entry name" value="PAS-assoc_C"/>
</dbReference>
<dbReference type="SUPFAM" id="SSF55785">
    <property type="entry name" value="PYP-like sensor domain (PAS domain)"/>
    <property type="match status" value="3"/>
</dbReference>
<dbReference type="FunFam" id="3.30.565.10:FF:000006">
    <property type="entry name" value="Sensor histidine kinase WalK"/>
    <property type="match status" value="1"/>
</dbReference>
<dbReference type="AlphaFoldDB" id="A0A455SEW9"/>
<evidence type="ECO:0000256" key="1">
    <source>
        <dbReference type="ARBA" id="ARBA00000085"/>
    </source>
</evidence>
<dbReference type="InterPro" id="IPR013656">
    <property type="entry name" value="PAS_4"/>
</dbReference>
<feature type="domain" description="Histidine kinase" evidence="7">
    <location>
        <begin position="381"/>
        <end position="615"/>
    </location>
</feature>
<dbReference type="FunFam" id="3.30.450.20:FF:000099">
    <property type="entry name" value="Sensory box sensor histidine kinase"/>
    <property type="match status" value="1"/>
</dbReference>
<evidence type="ECO:0000256" key="2">
    <source>
        <dbReference type="ARBA" id="ARBA00012438"/>
    </source>
</evidence>
<dbReference type="InterPro" id="IPR036097">
    <property type="entry name" value="HisK_dim/P_sf"/>
</dbReference>
<dbReference type="PRINTS" id="PR00344">
    <property type="entry name" value="BCTRLSENSOR"/>
</dbReference>
<dbReference type="PANTHER" id="PTHR43304:SF1">
    <property type="entry name" value="PAC DOMAIN-CONTAINING PROTEIN"/>
    <property type="match status" value="1"/>
</dbReference>
<comment type="catalytic activity">
    <reaction evidence="1">
        <text>ATP + protein L-histidine = ADP + protein N-phospho-L-histidine.</text>
        <dbReference type="EC" id="2.7.13.3"/>
    </reaction>
</comment>
<evidence type="ECO:0000259" key="7">
    <source>
        <dbReference type="PROSITE" id="PS50109"/>
    </source>
</evidence>
<dbReference type="CDD" id="cd00130">
    <property type="entry name" value="PAS"/>
    <property type="match status" value="3"/>
</dbReference>
<dbReference type="SUPFAM" id="SSF55874">
    <property type="entry name" value="ATPase domain of HSP90 chaperone/DNA topoisomerase II/histidine kinase"/>
    <property type="match status" value="1"/>
</dbReference>
<dbReference type="PANTHER" id="PTHR43304">
    <property type="entry name" value="PHYTOCHROME-LIKE PROTEIN CPH1"/>
    <property type="match status" value="1"/>
</dbReference>
<dbReference type="NCBIfam" id="TIGR00229">
    <property type="entry name" value="sensory_box"/>
    <property type="match status" value="3"/>
</dbReference>
<dbReference type="Pfam" id="PF13426">
    <property type="entry name" value="PAS_9"/>
    <property type="match status" value="1"/>
</dbReference>
<evidence type="ECO:0000256" key="5">
    <source>
        <dbReference type="ARBA" id="ARBA00022777"/>
    </source>
</evidence>